<comment type="caution">
    <text evidence="1">The sequence shown here is derived from an EMBL/GenBank/DDBJ whole genome shotgun (WGS) entry which is preliminary data.</text>
</comment>
<sequence length="86" mass="10045">MGEHKPATAILWSDTRRWINAIARGMEKKDAFHIPPRRSDVKITFERSIWCFHRGIYPPRTGFPGIVCVWSDVLHDILNSFHSWPS</sequence>
<protein>
    <submittedName>
        <fullName evidence="1">Uncharacterized protein</fullName>
    </submittedName>
</protein>
<dbReference type="Proteomes" id="UP000499080">
    <property type="component" value="Unassembled WGS sequence"/>
</dbReference>
<organism evidence="1 2">
    <name type="scientific">Araneus ventricosus</name>
    <name type="common">Orbweaver spider</name>
    <name type="synonym">Epeira ventricosa</name>
    <dbReference type="NCBI Taxonomy" id="182803"/>
    <lineage>
        <taxon>Eukaryota</taxon>
        <taxon>Metazoa</taxon>
        <taxon>Ecdysozoa</taxon>
        <taxon>Arthropoda</taxon>
        <taxon>Chelicerata</taxon>
        <taxon>Arachnida</taxon>
        <taxon>Araneae</taxon>
        <taxon>Araneomorphae</taxon>
        <taxon>Entelegynae</taxon>
        <taxon>Araneoidea</taxon>
        <taxon>Araneidae</taxon>
        <taxon>Araneus</taxon>
    </lineage>
</organism>
<dbReference type="EMBL" id="BGPR01055540">
    <property type="protein sequence ID" value="GBO32099.1"/>
    <property type="molecule type" value="Genomic_DNA"/>
</dbReference>
<gene>
    <name evidence="1" type="ORF">AVEN_250926_1</name>
</gene>
<evidence type="ECO:0000313" key="1">
    <source>
        <dbReference type="EMBL" id="GBO32099.1"/>
    </source>
</evidence>
<accession>A0A4Y2W3Z7</accession>
<name>A0A4Y2W3Z7_ARAVE</name>
<keyword evidence="2" id="KW-1185">Reference proteome</keyword>
<dbReference type="AlphaFoldDB" id="A0A4Y2W3Z7"/>
<proteinExistence type="predicted"/>
<reference evidence="1 2" key="1">
    <citation type="journal article" date="2019" name="Sci. Rep.">
        <title>Orb-weaving spider Araneus ventricosus genome elucidates the spidroin gene catalogue.</title>
        <authorList>
            <person name="Kono N."/>
            <person name="Nakamura H."/>
            <person name="Ohtoshi R."/>
            <person name="Moran D.A.P."/>
            <person name="Shinohara A."/>
            <person name="Yoshida Y."/>
            <person name="Fujiwara M."/>
            <person name="Mori M."/>
            <person name="Tomita M."/>
            <person name="Arakawa K."/>
        </authorList>
    </citation>
    <scope>NUCLEOTIDE SEQUENCE [LARGE SCALE GENOMIC DNA]</scope>
</reference>
<evidence type="ECO:0000313" key="2">
    <source>
        <dbReference type="Proteomes" id="UP000499080"/>
    </source>
</evidence>